<evidence type="ECO:0000313" key="3">
    <source>
        <dbReference type="EMBL" id="ATL46748.1"/>
    </source>
</evidence>
<feature type="transmembrane region" description="Helical" evidence="1">
    <location>
        <begin position="93"/>
        <end position="109"/>
    </location>
</feature>
<feature type="transmembrane region" description="Helical" evidence="1">
    <location>
        <begin position="21"/>
        <end position="42"/>
    </location>
</feature>
<reference evidence="3 4" key="1">
    <citation type="submission" date="2017-10" db="EMBL/GenBank/DDBJ databases">
        <title>Paenichitinophaga pekingensis gen. nov., sp. nov., isolated from activated sludge.</title>
        <authorList>
            <person name="Jin D."/>
            <person name="Kong X."/>
            <person name="Deng Y."/>
            <person name="Bai Z."/>
        </authorList>
    </citation>
    <scope>NUCLEOTIDE SEQUENCE [LARGE SCALE GENOMIC DNA]</scope>
    <source>
        <strain evidence="3 4">13</strain>
    </source>
</reference>
<dbReference type="Pfam" id="PF02517">
    <property type="entry name" value="Rce1-like"/>
    <property type="match status" value="1"/>
</dbReference>
<dbReference type="KEGG" id="cbae:COR50_05925"/>
<dbReference type="RefSeq" id="WP_098193135.1">
    <property type="nucleotide sequence ID" value="NZ_CP023777.1"/>
</dbReference>
<dbReference type="Proteomes" id="UP000220133">
    <property type="component" value="Chromosome"/>
</dbReference>
<feature type="domain" description="CAAX prenyl protease 2/Lysostaphin resistance protein A-like" evidence="2">
    <location>
        <begin position="60"/>
        <end position="151"/>
    </location>
</feature>
<evidence type="ECO:0000259" key="2">
    <source>
        <dbReference type="Pfam" id="PF02517"/>
    </source>
</evidence>
<feature type="transmembrane region" description="Helical" evidence="1">
    <location>
        <begin position="115"/>
        <end position="131"/>
    </location>
</feature>
<keyword evidence="1" id="KW-0472">Membrane</keyword>
<organism evidence="3 4">
    <name type="scientific">Chitinophaga caeni</name>
    <dbReference type="NCBI Taxonomy" id="2029983"/>
    <lineage>
        <taxon>Bacteria</taxon>
        <taxon>Pseudomonadati</taxon>
        <taxon>Bacteroidota</taxon>
        <taxon>Chitinophagia</taxon>
        <taxon>Chitinophagales</taxon>
        <taxon>Chitinophagaceae</taxon>
        <taxon>Chitinophaga</taxon>
    </lineage>
</organism>
<proteinExistence type="predicted"/>
<dbReference type="AlphaFoldDB" id="A0A291QRX6"/>
<keyword evidence="4" id="KW-1185">Reference proteome</keyword>
<dbReference type="GO" id="GO:0004175">
    <property type="term" value="F:endopeptidase activity"/>
    <property type="evidence" value="ECO:0007669"/>
    <property type="project" value="UniProtKB-ARBA"/>
</dbReference>
<dbReference type="GO" id="GO:0080120">
    <property type="term" value="P:CAAX-box protein maturation"/>
    <property type="evidence" value="ECO:0007669"/>
    <property type="project" value="UniProtKB-ARBA"/>
</dbReference>
<name>A0A291QRX6_9BACT</name>
<keyword evidence="1" id="KW-0812">Transmembrane</keyword>
<protein>
    <recommendedName>
        <fullName evidence="2">CAAX prenyl protease 2/Lysostaphin resistance protein A-like domain-containing protein</fullName>
    </recommendedName>
</protein>
<keyword evidence="1" id="KW-1133">Transmembrane helix</keyword>
<evidence type="ECO:0000256" key="1">
    <source>
        <dbReference type="SAM" id="Phobius"/>
    </source>
</evidence>
<feature type="transmembrane region" description="Helical" evidence="1">
    <location>
        <begin position="62"/>
        <end position="81"/>
    </location>
</feature>
<dbReference type="InterPro" id="IPR003675">
    <property type="entry name" value="Rce1/LyrA-like_dom"/>
</dbReference>
<feature type="transmembrane region" description="Helical" evidence="1">
    <location>
        <begin position="143"/>
        <end position="161"/>
    </location>
</feature>
<evidence type="ECO:0000313" key="4">
    <source>
        <dbReference type="Proteomes" id="UP000220133"/>
    </source>
</evidence>
<accession>A0A291QRX6</accession>
<sequence>MLSMSKTYSQLSMRIERLSNWKRILILYFLMIVMTYSLLAIIPGNKEYRAEQFIYFKNTWERFLYVIFLGPLIETMFFQYALIELFQTWIKKIYWSIILSAFAFSVSHLGFSRYMIVYFLAGLILGFCYSLKNSIWMKIGSTFIVHAMVNLTTFVIQQILMSKH</sequence>
<dbReference type="EMBL" id="CP023777">
    <property type="protein sequence ID" value="ATL46748.1"/>
    <property type="molecule type" value="Genomic_DNA"/>
</dbReference>
<gene>
    <name evidence="3" type="ORF">COR50_05925</name>
</gene>